<accession>A0A7W6AFA5</accession>
<dbReference type="Pfam" id="PF00903">
    <property type="entry name" value="Glyoxalase"/>
    <property type="match status" value="1"/>
</dbReference>
<name>A0A7W6AFA5_9HYPH</name>
<dbReference type="Proteomes" id="UP001156881">
    <property type="component" value="Unassembled WGS sequence"/>
</dbReference>
<keyword evidence="5" id="KW-1185">Reference proteome</keyword>
<dbReference type="InterPro" id="IPR004360">
    <property type="entry name" value="Glyas_Fos-R_dOase_dom"/>
</dbReference>
<evidence type="ECO:0000259" key="1">
    <source>
        <dbReference type="PROSITE" id="PS51819"/>
    </source>
</evidence>
<dbReference type="EMBL" id="JACIDN010000003">
    <property type="protein sequence ID" value="MBB3902245.1"/>
    <property type="molecule type" value="Genomic_DNA"/>
</dbReference>
<dbReference type="PROSITE" id="PS51819">
    <property type="entry name" value="VOC"/>
    <property type="match status" value="1"/>
</dbReference>
<reference evidence="5" key="2">
    <citation type="journal article" date="2019" name="Int. J. Syst. Evol. Microbiol.">
        <title>The Global Catalogue of Microorganisms (GCM) 10K type strain sequencing project: providing services to taxonomists for standard genome sequencing and annotation.</title>
        <authorList>
            <consortium name="The Broad Institute Genomics Platform"/>
            <consortium name="The Broad Institute Genome Sequencing Center for Infectious Disease"/>
            <person name="Wu L."/>
            <person name="Ma J."/>
        </authorList>
    </citation>
    <scope>NUCLEOTIDE SEQUENCE [LARGE SCALE GENOMIC DNA]</scope>
    <source>
        <strain evidence="5">NBRC 107710</strain>
    </source>
</reference>
<comment type="caution">
    <text evidence="3">The sequence shown here is derived from an EMBL/GenBank/DDBJ whole genome shotgun (WGS) entry which is preliminary data.</text>
</comment>
<dbReference type="RefSeq" id="WP_183504000.1">
    <property type="nucleotide sequence ID" value="NZ_BSPG01000001.1"/>
</dbReference>
<reference evidence="2" key="4">
    <citation type="submission" date="2023-01" db="EMBL/GenBank/DDBJ databases">
        <title>Draft genome sequence of Methylobacterium brachythecii strain NBRC 107710.</title>
        <authorList>
            <person name="Sun Q."/>
            <person name="Mori K."/>
        </authorList>
    </citation>
    <scope>NUCLEOTIDE SEQUENCE</scope>
    <source>
        <strain evidence="2">NBRC 107710</strain>
    </source>
</reference>
<reference evidence="3 4" key="3">
    <citation type="submission" date="2020-08" db="EMBL/GenBank/DDBJ databases">
        <title>Genomic Encyclopedia of Type Strains, Phase IV (KMG-IV): sequencing the most valuable type-strain genomes for metagenomic binning, comparative biology and taxonomic classification.</title>
        <authorList>
            <person name="Goeker M."/>
        </authorList>
    </citation>
    <scope>NUCLEOTIDE SEQUENCE [LARGE SCALE GENOMIC DNA]</scope>
    <source>
        <strain evidence="3 4">DSM 24105</strain>
    </source>
</reference>
<evidence type="ECO:0000313" key="3">
    <source>
        <dbReference type="EMBL" id="MBB3902245.1"/>
    </source>
</evidence>
<feature type="domain" description="VOC" evidence="1">
    <location>
        <begin position="2"/>
        <end position="124"/>
    </location>
</feature>
<evidence type="ECO:0000313" key="2">
    <source>
        <dbReference type="EMBL" id="GLS42091.1"/>
    </source>
</evidence>
<sequence length="126" mass="14073">MGTEIIPYLFYRDVPAALDWLRRVFGFQEESRHPTSGGGMHASMLLDGQRIMMGQGSDAWRMVAPSDETKATAGIFVYVPDVRAHHARAEAAGAEISQPLADHGYGLTYTVWDLDQHPWYFTQASD</sequence>
<evidence type="ECO:0000313" key="4">
    <source>
        <dbReference type="Proteomes" id="UP000517759"/>
    </source>
</evidence>
<reference evidence="2" key="1">
    <citation type="journal article" date="2014" name="Int. J. Syst. Evol. Microbiol.">
        <title>Complete genome of a new Firmicutes species belonging to the dominant human colonic microbiota ('Ruminococcus bicirculans') reveals two chromosomes and a selective capacity to utilize plant glucans.</title>
        <authorList>
            <consortium name="NISC Comparative Sequencing Program"/>
            <person name="Wegmann U."/>
            <person name="Louis P."/>
            <person name="Goesmann A."/>
            <person name="Henrissat B."/>
            <person name="Duncan S.H."/>
            <person name="Flint H.J."/>
        </authorList>
    </citation>
    <scope>NUCLEOTIDE SEQUENCE</scope>
    <source>
        <strain evidence="2">NBRC 107710</strain>
    </source>
</reference>
<gene>
    <name evidence="2" type="ORF">GCM10007884_00760</name>
    <name evidence="3" type="ORF">GGR33_001740</name>
</gene>
<proteinExistence type="predicted"/>
<dbReference type="Gene3D" id="3.30.720.120">
    <property type="match status" value="1"/>
</dbReference>
<evidence type="ECO:0000313" key="5">
    <source>
        <dbReference type="Proteomes" id="UP001156881"/>
    </source>
</evidence>
<protein>
    <submittedName>
        <fullName evidence="3">Putative glyoxalase superfamily protein PhnB</fullName>
    </submittedName>
</protein>
<dbReference type="SUPFAM" id="SSF54593">
    <property type="entry name" value="Glyoxalase/Bleomycin resistance protein/Dihydroxybiphenyl dioxygenase"/>
    <property type="match status" value="1"/>
</dbReference>
<dbReference type="Gene3D" id="3.30.720.110">
    <property type="match status" value="1"/>
</dbReference>
<dbReference type="InterPro" id="IPR029068">
    <property type="entry name" value="Glyas_Bleomycin-R_OHBP_Dase"/>
</dbReference>
<dbReference type="Proteomes" id="UP000517759">
    <property type="component" value="Unassembled WGS sequence"/>
</dbReference>
<dbReference type="EMBL" id="BSPG01000001">
    <property type="protein sequence ID" value="GLS42091.1"/>
    <property type="molecule type" value="Genomic_DNA"/>
</dbReference>
<dbReference type="AlphaFoldDB" id="A0A7W6AFA5"/>
<organism evidence="3 4">
    <name type="scientific">Methylobacterium brachythecii</name>
    <dbReference type="NCBI Taxonomy" id="1176177"/>
    <lineage>
        <taxon>Bacteria</taxon>
        <taxon>Pseudomonadati</taxon>
        <taxon>Pseudomonadota</taxon>
        <taxon>Alphaproteobacteria</taxon>
        <taxon>Hyphomicrobiales</taxon>
        <taxon>Methylobacteriaceae</taxon>
        <taxon>Methylobacterium</taxon>
    </lineage>
</organism>
<dbReference type="InterPro" id="IPR037523">
    <property type="entry name" value="VOC_core"/>
</dbReference>